<reference evidence="2" key="1">
    <citation type="submission" date="2018-11" db="EMBL/GenBank/DDBJ databases">
        <authorList>
            <consortium name="Pathogen Informatics"/>
        </authorList>
    </citation>
    <scope>NUCLEOTIDE SEQUENCE [LARGE SCALE GENOMIC DNA]</scope>
</reference>
<sequence>MKSLECDTRAEGVERLVELLEVRDGLRGYSEADGVAVAEFVQKYESLAKENELLQEQGRRQQAELEELIRIKRQLAEREDEVARLRRQLVASGTPAKAGADEYSAGKRRRGAEVLQLLRGEVDASRDAKILQRDHVSSGQCAPSMIEERWRTTTHQGAGNQGGGLMECGPRGESEVEKFSGEVDQGNHMARYLRYLALPEVRPYSGEDPAYRFSAFLESFVLKYPRDSWGDAELGVLWRSKLLGKAKMQYEALPERIREGSFSGLVEAMRQVCRAEWRHDRIGALGELKTLRKREGQGVADFCVELEQLTRRAHPHMDEVALDAERAQLLFEQLAHWGDSYHLMEALESENHAYDRLKQTALRIERRDLTLRRTG</sequence>
<evidence type="ECO:0000313" key="2">
    <source>
        <dbReference type="EMBL" id="VDO38626.1"/>
    </source>
</evidence>
<dbReference type="OrthoDB" id="5871653at2759"/>
<protein>
    <submittedName>
        <fullName evidence="2">Uncharacterized protein</fullName>
    </submittedName>
</protein>
<evidence type="ECO:0000256" key="1">
    <source>
        <dbReference type="SAM" id="Coils"/>
    </source>
</evidence>
<accession>A0A3P7UUS4</accession>
<feature type="coiled-coil region" evidence="1">
    <location>
        <begin position="37"/>
        <end position="88"/>
    </location>
</feature>
<gene>
    <name evidence="2" type="ORF">HPBE_LOCUS3637</name>
</gene>
<proteinExistence type="predicted"/>
<dbReference type="AlphaFoldDB" id="A0A3P7UUS4"/>
<organism evidence="2">
    <name type="scientific">Heligmosomoides polygyrus</name>
    <name type="common">Parasitic roundworm</name>
    <dbReference type="NCBI Taxonomy" id="6339"/>
    <lineage>
        <taxon>Eukaryota</taxon>
        <taxon>Metazoa</taxon>
        <taxon>Ecdysozoa</taxon>
        <taxon>Nematoda</taxon>
        <taxon>Chromadorea</taxon>
        <taxon>Rhabditida</taxon>
        <taxon>Rhabditina</taxon>
        <taxon>Rhabditomorpha</taxon>
        <taxon>Strongyloidea</taxon>
        <taxon>Heligmosomidae</taxon>
        <taxon>Heligmosomoides</taxon>
    </lineage>
</organism>
<name>A0A3P7UUS4_HELPZ</name>
<keyword evidence="1" id="KW-0175">Coiled coil</keyword>
<dbReference type="EMBL" id="UZAH01011515">
    <property type="protein sequence ID" value="VDO38626.1"/>
    <property type="molecule type" value="Genomic_DNA"/>
</dbReference>